<evidence type="ECO:0000256" key="2">
    <source>
        <dbReference type="ARBA" id="ARBA00001997"/>
    </source>
</evidence>
<gene>
    <name evidence="6" type="primary">rfbC</name>
    <name evidence="6" type="ORF">K0O23_02630</name>
</gene>
<organism evidence="6 7">
    <name type="scientific">Pontibacter aydingkolensis</name>
    <dbReference type="NCBI Taxonomy" id="1911536"/>
    <lineage>
        <taxon>Bacteria</taxon>
        <taxon>Pseudomonadati</taxon>
        <taxon>Bacteroidota</taxon>
        <taxon>Cytophagia</taxon>
        <taxon>Cytophagales</taxon>
        <taxon>Hymenobacteraceae</taxon>
        <taxon>Pontibacter</taxon>
    </lineage>
</organism>
<comment type="similarity">
    <text evidence="5">Belongs to the dTDP-4-dehydrorhamnose 3,5-epimerase family.</text>
</comment>
<evidence type="ECO:0000256" key="5">
    <source>
        <dbReference type="RuleBase" id="RU364069"/>
    </source>
</evidence>
<evidence type="ECO:0000313" key="6">
    <source>
        <dbReference type="EMBL" id="MBW7465948.1"/>
    </source>
</evidence>
<dbReference type="CDD" id="cd00438">
    <property type="entry name" value="cupin_RmlC"/>
    <property type="match status" value="1"/>
</dbReference>
<sequence>MDHTLYHIEGLIEFKPRVFRDDRGYFLETFSQKWFEPFGINPIFVQDNQSVSMKGVLRGLHFQKPPHAQGKLVRVSTGKALDVAVDLRKGSPTYGQHVTCLLDSEKHNQFWIPAGFAHGFVALEDNTTFLYKCTDFYTPSAEGGLLWNDPALGIEWGIENPLVSPKDEILPVITQFNSPFQDHRLKTGD</sequence>
<reference evidence="6 7" key="1">
    <citation type="journal article" date="2016" name="Int. J. Syst. Evol. Microbiol.">
        <title>Pontibacter aydingkolensis sp. nov., isolated from soil of a salt lake.</title>
        <authorList>
            <person name="Osman G."/>
            <person name="Zhang T."/>
            <person name="Lou K."/>
            <person name="Gao Y."/>
            <person name="Chang W."/>
            <person name="Lin Q."/>
            <person name="Yang H.M."/>
            <person name="Huo X.D."/>
            <person name="Wang N."/>
        </authorList>
    </citation>
    <scope>NUCLEOTIDE SEQUENCE [LARGE SCALE GENOMIC DNA]</scope>
    <source>
        <strain evidence="6 7">KACC 19255</strain>
    </source>
</reference>
<dbReference type="Proteomes" id="UP000813018">
    <property type="component" value="Unassembled WGS sequence"/>
</dbReference>
<dbReference type="Pfam" id="PF00908">
    <property type="entry name" value="dTDP_sugar_isom"/>
    <property type="match status" value="1"/>
</dbReference>
<accession>A0ABS7CQ32</accession>
<comment type="caution">
    <text evidence="6">The sequence shown here is derived from an EMBL/GenBank/DDBJ whole genome shotgun (WGS) entry which is preliminary data.</text>
</comment>
<dbReference type="PANTHER" id="PTHR21047:SF2">
    <property type="entry name" value="THYMIDINE DIPHOSPHO-4-KETO-RHAMNOSE 3,5-EPIMERASE"/>
    <property type="match status" value="1"/>
</dbReference>
<evidence type="ECO:0000313" key="7">
    <source>
        <dbReference type="Proteomes" id="UP000813018"/>
    </source>
</evidence>
<dbReference type="InterPro" id="IPR011051">
    <property type="entry name" value="RmlC_Cupin_sf"/>
</dbReference>
<dbReference type="EC" id="5.1.3.13" evidence="3 5"/>
<comment type="function">
    <text evidence="2 5">Catalyzes the epimerization of the C3' and C5'positions of dTDP-6-deoxy-D-xylo-4-hexulose, forming dTDP-6-deoxy-L-lyxo-4-hexulose.</text>
</comment>
<keyword evidence="5 6" id="KW-0413">Isomerase</keyword>
<dbReference type="Gene3D" id="2.60.120.10">
    <property type="entry name" value="Jelly Rolls"/>
    <property type="match status" value="1"/>
</dbReference>
<protein>
    <recommendedName>
        <fullName evidence="4 5">dTDP-4-dehydrorhamnose 3,5-epimerase</fullName>
        <ecNumber evidence="3 5">5.1.3.13</ecNumber>
    </recommendedName>
    <alternativeName>
        <fullName evidence="5">Thymidine diphospho-4-keto-rhamnose 3,5-epimerase</fullName>
    </alternativeName>
</protein>
<comment type="pathway">
    <text evidence="5">Carbohydrate biosynthesis; dTDP-L-rhamnose biosynthesis.</text>
</comment>
<proteinExistence type="inferred from homology"/>
<evidence type="ECO:0000256" key="3">
    <source>
        <dbReference type="ARBA" id="ARBA00012098"/>
    </source>
</evidence>
<evidence type="ECO:0000256" key="4">
    <source>
        <dbReference type="ARBA" id="ARBA00019595"/>
    </source>
</evidence>
<dbReference type="SUPFAM" id="SSF51182">
    <property type="entry name" value="RmlC-like cupins"/>
    <property type="match status" value="1"/>
</dbReference>
<dbReference type="NCBIfam" id="TIGR01221">
    <property type="entry name" value="rmlC"/>
    <property type="match status" value="1"/>
</dbReference>
<comment type="catalytic activity">
    <reaction evidence="1 5">
        <text>dTDP-4-dehydro-6-deoxy-alpha-D-glucose = dTDP-4-dehydro-beta-L-rhamnose</text>
        <dbReference type="Rhea" id="RHEA:16969"/>
        <dbReference type="ChEBI" id="CHEBI:57649"/>
        <dbReference type="ChEBI" id="CHEBI:62830"/>
        <dbReference type="EC" id="5.1.3.13"/>
    </reaction>
</comment>
<dbReference type="PANTHER" id="PTHR21047">
    <property type="entry name" value="DTDP-6-DEOXY-D-GLUCOSE-3,5 EPIMERASE"/>
    <property type="match status" value="1"/>
</dbReference>
<comment type="subunit">
    <text evidence="5">Homodimer.</text>
</comment>
<dbReference type="InterPro" id="IPR014710">
    <property type="entry name" value="RmlC-like_jellyroll"/>
</dbReference>
<dbReference type="RefSeq" id="WP_219875842.1">
    <property type="nucleotide sequence ID" value="NZ_JAHYXK010000002.1"/>
</dbReference>
<dbReference type="GO" id="GO:0008830">
    <property type="term" value="F:dTDP-4-dehydrorhamnose 3,5-epimerase activity"/>
    <property type="evidence" value="ECO:0007669"/>
    <property type="project" value="UniProtKB-EC"/>
</dbReference>
<name>A0ABS7CQ32_9BACT</name>
<keyword evidence="7" id="KW-1185">Reference proteome</keyword>
<evidence type="ECO:0000256" key="1">
    <source>
        <dbReference type="ARBA" id="ARBA00001298"/>
    </source>
</evidence>
<dbReference type="InterPro" id="IPR000888">
    <property type="entry name" value="RmlC-like"/>
</dbReference>
<dbReference type="EMBL" id="JAHYXK010000002">
    <property type="protein sequence ID" value="MBW7465948.1"/>
    <property type="molecule type" value="Genomic_DNA"/>
</dbReference>